<proteinExistence type="predicted"/>
<gene>
    <name evidence="1" type="ORF">EJA05_27275</name>
</gene>
<evidence type="ECO:0000313" key="2">
    <source>
        <dbReference type="Proteomes" id="UP000268230"/>
    </source>
</evidence>
<dbReference type="PANTHER" id="PTHR11102">
    <property type="entry name" value="SEL-1-LIKE PROTEIN"/>
    <property type="match status" value="1"/>
</dbReference>
<dbReference type="KEGG" id="pory:EJA05_27275"/>
<evidence type="ECO:0000313" key="1">
    <source>
        <dbReference type="EMBL" id="AZL71219.1"/>
    </source>
</evidence>
<dbReference type="InterPro" id="IPR011990">
    <property type="entry name" value="TPR-like_helical_dom_sf"/>
</dbReference>
<sequence length="270" mass="30021">MSAASNIHSLLARLLPERIAPVPALPGQRQRLFVGVGMPSQALQGGERFGLIDRLDEAADLQAVYADLCSQALLGNVAALNDLGWIWLNGKYWRGDTVLAGHLLRMAALQGNAVAWFNLGQQHYFGKGVEVSYTNAAEYYRHAFERGMLHAAAALGDLYEEEVCDGEPPWQVDPLEAYHWFLRGAQRGETRCRFEVGYRLLHGLYVAADTRAALYWLELAAATGVMQAAEELAVHFSSRDTARYQSWRDQAIQLGSTLALTMKLEDQVQR</sequence>
<dbReference type="SMART" id="SM00671">
    <property type="entry name" value="SEL1"/>
    <property type="match status" value="4"/>
</dbReference>
<accession>A0A3Q8U5A3</accession>
<dbReference type="InterPro" id="IPR006597">
    <property type="entry name" value="Sel1-like"/>
</dbReference>
<dbReference type="EMBL" id="CP034338">
    <property type="protein sequence ID" value="AZL71219.1"/>
    <property type="molecule type" value="Genomic_DNA"/>
</dbReference>
<dbReference type="PANTHER" id="PTHR11102:SF160">
    <property type="entry name" value="ERAD-ASSOCIATED E3 UBIQUITIN-PROTEIN LIGASE COMPONENT HRD3"/>
    <property type="match status" value="1"/>
</dbReference>
<name>A0A3Q8U5A3_9PSED</name>
<dbReference type="Gene3D" id="1.25.40.10">
    <property type="entry name" value="Tetratricopeptide repeat domain"/>
    <property type="match status" value="1"/>
</dbReference>
<dbReference type="OrthoDB" id="6114904at2"/>
<dbReference type="AlphaFoldDB" id="A0A3Q8U5A3"/>
<dbReference type="Pfam" id="PF08238">
    <property type="entry name" value="Sel1"/>
    <property type="match status" value="4"/>
</dbReference>
<dbReference type="SUPFAM" id="SSF81901">
    <property type="entry name" value="HCP-like"/>
    <property type="match status" value="1"/>
</dbReference>
<reference evidence="1 2" key="1">
    <citation type="submission" date="2018-12" db="EMBL/GenBank/DDBJ databases">
        <authorList>
            <person name="Li S."/>
            <person name="Yang R."/>
            <person name="Chen G."/>
            <person name="Zou L."/>
            <person name="Zhang C."/>
            <person name="Chen Y."/>
            <person name="Liu Z."/>
            <person name="Li Y."/>
            <person name="Yan Y."/>
            <person name="Huang M."/>
            <person name="Chen T."/>
        </authorList>
    </citation>
    <scope>NUCLEOTIDE SEQUENCE [LARGE SCALE GENOMIC DNA]</scope>
    <source>
        <strain evidence="1 2">1257</strain>
    </source>
</reference>
<dbReference type="Proteomes" id="UP000268230">
    <property type="component" value="Chromosome"/>
</dbReference>
<protein>
    <submittedName>
        <fullName evidence="1">Sel1 repeat family protein</fullName>
    </submittedName>
</protein>
<organism evidence="1 2">
    <name type="scientific">Pseudomonas entomophila</name>
    <dbReference type="NCBI Taxonomy" id="312306"/>
    <lineage>
        <taxon>Bacteria</taxon>
        <taxon>Pseudomonadati</taxon>
        <taxon>Pseudomonadota</taxon>
        <taxon>Gammaproteobacteria</taxon>
        <taxon>Pseudomonadales</taxon>
        <taxon>Pseudomonadaceae</taxon>
        <taxon>Pseudomonas</taxon>
    </lineage>
</organism>
<dbReference type="InterPro" id="IPR050767">
    <property type="entry name" value="Sel1_AlgK"/>
</dbReference>